<evidence type="ECO:0000256" key="10">
    <source>
        <dbReference type="ARBA" id="ARBA00023295"/>
    </source>
</evidence>
<dbReference type="GO" id="GO:0046872">
    <property type="term" value="F:metal ion binding"/>
    <property type="evidence" value="ECO:0007669"/>
    <property type="project" value="UniProtKB-KW"/>
</dbReference>
<comment type="cofactor">
    <cofactor evidence="2">
        <name>Ca(2+)</name>
        <dbReference type="ChEBI" id="CHEBI:29108"/>
    </cofactor>
</comment>
<dbReference type="InterPro" id="IPR006048">
    <property type="entry name" value="A-amylase/branching_C"/>
</dbReference>
<proteinExistence type="inferred from homology"/>
<dbReference type="InterPro" id="IPR013780">
    <property type="entry name" value="Glyco_hydro_b"/>
</dbReference>
<evidence type="ECO:0000256" key="7">
    <source>
        <dbReference type="ARBA" id="ARBA00022801"/>
    </source>
</evidence>
<comment type="similarity">
    <text evidence="3 11">Belongs to the glycosyl hydrolase 13 family.</text>
</comment>
<dbReference type="GO" id="GO:0005975">
    <property type="term" value="P:carbohydrate metabolic process"/>
    <property type="evidence" value="ECO:0007669"/>
    <property type="project" value="InterPro"/>
</dbReference>
<dbReference type="Pfam" id="PF00686">
    <property type="entry name" value="CBM_20"/>
    <property type="match status" value="1"/>
</dbReference>
<dbReference type="EC" id="3.2.1.1" evidence="4 12"/>
<dbReference type="AlphaFoldDB" id="A0A895XNY7"/>
<dbReference type="SMART" id="SM00642">
    <property type="entry name" value="Aamy"/>
    <property type="match status" value="1"/>
</dbReference>
<evidence type="ECO:0000256" key="5">
    <source>
        <dbReference type="ARBA" id="ARBA00017303"/>
    </source>
</evidence>
<dbReference type="SMART" id="SM00632">
    <property type="entry name" value="Aamy_C"/>
    <property type="match status" value="1"/>
</dbReference>
<dbReference type="PANTHER" id="PTHR43447">
    <property type="entry name" value="ALPHA-AMYLASE"/>
    <property type="match status" value="1"/>
</dbReference>
<keyword evidence="7 12" id="KW-0378">Hydrolase</keyword>
<evidence type="ECO:0000256" key="1">
    <source>
        <dbReference type="ARBA" id="ARBA00000548"/>
    </source>
</evidence>
<feature type="chain" id="PRO_5034077964" description="Alpha-amylase" evidence="13">
    <location>
        <begin position="37"/>
        <end position="619"/>
    </location>
</feature>
<dbReference type="KEGG" id="nav:JQS30_10395"/>
<keyword evidence="13" id="KW-0732">Signal</keyword>
<keyword evidence="9 12" id="KW-0119">Carbohydrate metabolism</keyword>
<dbReference type="SUPFAM" id="SSF51445">
    <property type="entry name" value="(Trans)glycosidases"/>
    <property type="match status" value="1"/>
</dbReference>
<evidence type="ECO:0000256" key="4">
    <source>
        <dbReference type="ARBA" id="ARBA00012595"/>
    </source>
</evidence>
<keyword evidence="16" id="KW-1185">Reference proteome</keyword>
<protein>
    <recommendedName>
        <fullName evidence="5 12">Alpha-amylase</fullName>
        <ecNumber evidence="4 12">3.2.1.1</ecNumber>
    </recommendedName>
</protein>
<dbReference type="PROSITE" id="PS51166">
    <property type="entry name" value="CBM20"/>
    <property type="match status" value="1"/>
</dbReference>
<dbReference type="Pfam" id="PF02806">
    <property type="entry name" value="Alpha-amylase_C"/>
    <property type="match status" value="1"/>
</dbReference>
<dbReference type="InterPro" id="IPR031319">
    <property type="entry name" value="A-amylase_C"/>
</dbReference>
<evidence type="ECO:0000313" key="16">
    <source>
        <dbReference type="Proteomes" id="UP000662939"/>
    </source>
</evidence>
<dbReference type="InterPro" id="IPR013784">
    <property type="entry name" value="Carb-bd-like_fold"/>
</dbReference>
<dbReference type="CDD" id="cd11317">
    <property type="entry name" value="AmyAc_bac_euk_AmyA"/>
    <property type="match status" value="1"/>
</dbReference>
<evidence type="ECO:0000256" key="8">
    <source>
        <dbReference type="ARBA" id="ARBA00022837"/>
    </source>
</evidence>
<evidence type="ECO:0000256" key="13">
    <source>
        <dbReference type="SAM" id="SignalP"/>
    </source>
</evidence>
<dbReference type="Proteomes" id="UP000662939">
    <property type="component" value="Chromosome"/>
</dbReference>
<evidence type="ECO:0000256" key="12">
    <source>
        <dbReference type="RuleBase" id="RU361134"/>
    </source>
</evidence>
<accession>A0A895XNY7</accession>
<dbReference type="SUPFAM" id="SSF51011">
    <property type="entry name" value="Glycosyl hydrolase domain"/>
    <property type="match status" value="1"/>
</dbReference>
<name>A0A895XNY7_9ACTN</name>
<dbReference type="Pfam" id="PF00128">
    <property type="entry name" value="Alpha-amylase"/>
    <property type="match status" value="1"/>
</dbReference>
<dbReference type="SUPFAM" id="SSF49452">
    <property type="entry name" value="Starch-binding domain-like"/>
    <property type="match status" value="1"/>
</dbReference>
<evidence type="ECO:0000256" key="3">
    <source>
        <dbReference type="ARBA" id="ARBA00008061"/>
    </source>
</evidence>
<organism evidence="15 16">
    <name type="scientific">Natronoglycomyces albus</name>
    <dbReference type="NCBI Taxonomy" id="2811108"/>
    <lineage>
        <taxon>Bacteria</taxon>
        <taxon>Bacillati</taxon>
        <taxon>Actinomycetota</taxon>
        <taxon>Actinomycetes</taxon>
        <taxon>Glycomycetales</taxon>
        <taxon>Glycomycetaceae</taxon>
        <taxon>Natronoglycomyces</taxon>
    </lineage>
</organism>
<dbReference type="GO" id="GO:2001070">
    <property type="term" value="F:starch binding"/>
    <property type="evidence" value="ECO:0007669"/>
    <property type="project" value="InterPro"/>
</dbReference>
<keyword evidence="6" id="KW-0479">Metal-binding</keyword>
<evidence type="ECO:0000259" key="14">
    <source>
        <dbReference type="PROSITE" id="PS51166"/>
    </source>
</evidence>
<evidence type="ECO:0000256" key="9">
    <source>
        <dbReference type="ARBA" id="ARBA00023277"/>
    </source>
</evidence>
<evidence type="ECO:0000256" key="6">
    <source>
        <dbReference type="ARBA" id="ARBA00022723"/>
    </source>
</evidence>
<dbReference type="Gene3D" id="2.60.40.10">
    <property type="entry name" value="Immunoglobulins"/>
    <property type="match status" value="1"/>
</dbReference>
<dbReference type="Gene3D" id="2.60.40.1180">
    <property type="entry name" value="Golgi alpha-mannosidase II"/>
    <property type="match status" value="1"/>
</dbReference>
<feature type="domain" description="CBM20" evidence="14">
    <location>
        <begin position="516"/>
        <end position="619"/>
    </location>
</feature>
<dbReference type="InterPro" id="IPR006046">
    <property type="entry name" value="Alpha_amylase"/>
</dbReference>
<comment type="catalytic activity">
    <reaction evidence="1 12">
        <text>Endohydrolysis of (1-&gt;4)-alpha-D-glucosidic linkages in polysaccharides containing three or more (1-&gt;4)-alpha-linked D-glucose units.</text>
        <dbReference type="EC" id="3.2.1.1"/>
    </reaction>
</comment>
<dbReference type="InterPro" id="IPR017853">
    <property type="entry name" value="GH"/>
</dbReference>
<dbReference type="InterPro" id="IPR006047">
    <property type="entry name" value="GH13_cat_dom"/>
</dbReference>
<keyword evidence="8" id="KW-0106">Calcium</keyword>
<sequence>MNHTSTLGRTHWRRAGVVLSSSALAAGLIWTVPASATNDDDPTTEYTSANFATLGEGDSIINMFQWNWNSVAQECQTFLGDSGYTHVQVSPPQDHIAGEHAAEADAWYIHYQPTSYDLNSRLGTASEFASMIATCNSHGIEVIVDAVINHMAAGGPSTRTSWAGHSYRQFDYPAVPFAENDFNSAGEDYCEVEDYSNRWEVQNCHLVGLNDIDTGAEHGRQAIAAYLNHLMDLGAAGFRVDASKHMPATDLEDILSRVQGDPYIVHEVIYHNTSNEPIHPDEYYASGAVHMFDYAAWMRNHFAGGTPANYLLDLGPHWDLAPSHLAGTFISNHDTVRGGDSGTYLNYYDDHREYLLANVYMMAYPYGVPSQMTDYAFNGFADPPPLEENGRVSDVNCEAHSWTCQQRLPEFTEMAKFRAATAGHGVTDQWHNDADAFAFGRGEAGYVVINAEQHPIERTFHTSLAGGEYCDVLTGGLHSGDCAGDTYTVDSQGRFTATVPAGSSLALHVNARGDTSPGNGQGCLDVNVNAETWYGQNIHITGNISELGAWNPHNGPALHTEESVYPVWSEQLSVPSGQQIEYKYVKINPNGDLEWESGANRTTIASGSDCQALHDTWRG</sequence>
<evidence type="ECO:0000256" key="11">
    <source>
        <dbReference type="RuleBase" id="RU003615"/>
    </source>
</evidence>
<dbReference type="RefSeq" id="WP_213170216.1">
    <property type="nucleotide sequence ID" value="NZ_CP070496.1"/>
</dbReference>
<gene>
    <name evidence="15" type="ORF">JQS30_10395</name>
</gene>
<feature type="signal peptide" evidence="13">
    <location>
        <begin position="1"/>
        <end position="36"/>
    </location>
</feature>
<dbReference type="Gene3D" id="3.20.20.80">
    <property type="entry name" value="Glycosidases"/>
    <property type="match status" value="1"/>
</dbReference>
<dbReference type="EMBL" id="CP070496">
    <property type="protein sequence ID" value="QSB04216.1"/>
    <property type="molecule type" value="Genomic_DNA"/>
</dbReference>
<dbReference type="SMART" id="SM01065">
    <property type="entry name" value="CBM_2"/>
    <property type="match status" value="1"/>
</dbReference>
<evidence type="ECO:0000256" key="2">
    <source>
        <dbReference type="ARBA" id="ARBA00001913"/>
    </source>
</evidence>
<evidence type="ECO:0000313" key="15">
    <source>
        <dbReference type="EMBL" id="QSB04216.1"/>
    </source>
</evidence>
<keyword evidence="10 12" id="KW-0326">Glycosidase</keyword>
<dbReference type="GO" id="GO:0004556">
    <property type="term" value="F:alpha-amylase activity"/>
    <property type="evidence" value="ECO:0007669"/>
    <property type="project" value="UniProtKB-UniRule"/>
</dbReference>
<dbReference type="InterPro" id="IPR013783">
    <property type="entry name" value="Ig-like_fold"/>
</dbReference>
<dbReference type="InterPro" id="IPR002044">
    <property type="entry name" value="CBM20"/>
</dbReference>
<dbReference type="PRINTS" id="PR00110">
    <property type="entry name" value="ALPHAAMYLASE"/>
</dbReference>
<reference evidence="15" key="1">
    <citation type="submission" date="2021-02" db="EMBL/GenBank/DDBJ databases">
        <title>Natronoglycomyces albus gen. nov., sp. nov, a haloalkaliphilic actinobacterium from a soda solonchak soil.</title>
        <authorList>
            <person name="Sorokin D.Y."/>
            <person name="Khijniak T.V."/>
            <person name="Zakharycheva A.P."/>
            <person name="Boueva O.V."/>
            <person name="Ariskina E.V."/>
            <person name="Hahnke R.L."/>
            <person name="Bunk B."/>
            <person name="Sproer C."/>
            <person name="Schumann P."/>
            <person name="Evtushenko L.I."/>
            <person name="Kublanov I.V."/>
        </authorList>
    </citation>
    <scope>NUCLEOTIDE SEQUENCE</scope>
    <source>
        <strain evidence="15">DSM 106290</strain>
    </source>
</reference>